<reference evidence="1" key="1">
    <citation type="submission" date="2021-05" db="EMBL/GenBank/DDBJ databases">
        <authorList>
            <person name="Alioto T."/>
            <person name="Alioto T."/>
            <person name="Gomez Garrido J."/>
        </authorList>
    </citation>
    <scope>NUCLEOTIDE SEQUENCE</scope>
</reference>
<organism evidence="1">
    <name type="scientific">Cacopsylla melanoneura</name>
    <dbReference type="NCBI Taxonomy" id="428564"/>
    <lineage>
        <taxon>Eukaryota</taxon>
        <taxon>Metazoa</taxon>
        <taxon>Ecdysozoa</taxon>
        <taxon>Arthropoda</taxon>
        <taxon>Hexapoda</taxon>
        <taxon>Insecta</taxon>
        <taxon>Pterygota</taxon>
        <taxon>Neoptera</taxon>
        <taxon>Paraneoptera</taxon>
        <taxon>Hemiptera</taxon>
        <taxon>Sternorrhyncha</taxon>
        <taxon>Psylloidea</taxon>
        <taxon>Psyllidae</taxon>
        <taxon>Psyllinae</taxon>
        <taxon>Cacopsylla</taxon>
    </lineage>
</organism>
<protein>
    <submittedName>
        <fullName evidence="1">Uncharacterized protein</fullName>
    </submittedName>
</protein>
<sequence length="115" mass="13501">MLYLYILKSSPLSVFKICRIRWQSCFFLFFDLLDFGKQKFDVFVQDFFPLMKHDKIHEQSFLKVPQKASFLPLIFTKYSYNQPQWSALHLAIAITAVQGCSDPLPVEYNTAHSNI</sequence>
<accession>A0A8D8X9T9</accession>
<name>A0A8D8X9T9_9HEMI</name>
<dbReference type="AlphaFoldDB" id="A0A8D8X9T9"/>
<proteinExistence type="predicted"/>
<dbReference type="EMBL" id="HBUF01280014">
    <property type="protein sequence ID" value="CAG6687139.1"/>
    <property type="molecule type" value="Transcribed_RNA"/>
</dbReference>
<evidence type="ECO:0000313" key="1">
    <source>
        <dbReference type="EMBL" id="CAG6687139.1"/>
    </source>
</evidence>